<gene>
    <name evidence="1" type="ORF">UFOVP54_30</name>
</gene>
<sequence length="83" mass="9586">MEIKKLQQEELQQIKSLQEKNQIIISEFGQIELIKLDVESRVQAAKAYLLELREEENTLADFLESTYGEGTIDLDKGEFIPSK</sequence>
<reference evidence="1" key="1">
    <citation type="submission" date="2020-04" db="EMBL/GenBank/DDBJ databases">
        <authorList>
            <person name="Chiriac C."/>
            <person name="Salcher M."/>
            <person name="Ghai R."/>
            <person name="Kavagutti S V."/>
        </authorList>
    </citation>
    <scope>NUCLEOTIDE SEQUENCE</scope>
</reference>
<accession>A0A6J5KUK7</accession>
<protein>
    <submittedName>
        <fullName evidence="1">Uncharacterized protein</fullName>
    </submittedName>
</protein>
<name>A0A6J5KUK7_9CAUD</name>
<evidence type="ECO:0000313" key="1">
    <source>
        <dbReference type="EMBL" id="CAB4124805.1"/>
    </source>
</evidence>
<proteinExistence type="predicted"/>
<organism evidence="1">
    <name type="scientific">uncultured Caudovirales phage</name>
    <dbReference type="NCBI Taxonomy" id="2100421"/>
    <lineage>
        <taxon>Viruses</taxon>
        <taxon>Duplodnaviria</taxon>
        <taxon>Heunggongvirae</taxon>
        <taxon>Uroviricota</taxon>
        <taxon>Caudoviricetes</taxon>
        <taxon>Peduoviridae</taxon>
        <taxon>Maltschvirus</taxon>
        <taxon>Maltschvirus maltsch</taxon>
    </lineage>
</organism>
<dbReference type="EMBL" id="LR796188">
    <property type="protein sequence ID" value="CAB4124805.1"/>
    <property type="molecule type" value="Genomic_DNA"/>
</dbReference>